<dbReference type="InterPro" id="IPR031848">
    <property type="entry name" value="PrlF_antitoxin"/>
</dbReference>
<evidence type="ECO:0000313" key="3">
    <source>
        <dbReference type="Proteomes" id="UP000000457"/>
    </source>
</evidence>
<dbReference type="Pfam" id="PF15937">
    <property type="entry name" value="PrlF_antitoxin"/>
    <property type="match status" value="1"/>
</dbReference>
<dbReference type="GeneID" id="13994305"/>
<dbReference type="EMBL" id="JN882285">
    <property type="protein sequence ID" value="AFC21914.1"/>
    <property type="molecule type" value="Genomic_DNA"/>
</dbReference>
<proteinExistence type="predicted"/>
<dbReference type="KEGG" id="vg:13994305"/>
<protein>
    <submittedName>
        <fullName evidence="2">Uncharacterized protein</fullName>
    </submittedName>
</protein>
<dbReference type="Proteomes" id="UP000000457">
    <property type="component" value="Segment"/>
</dbReference>
<keyword evidence="3" id="KW-1185">Reference proteome</keyword>
<feature type="region of interest" description="Disordered" evidence="1">
    <location>
        <begin position="1"/>
        <end position="23"/>
    </location>
</feature>
<evidence type="ECO:0000256" key="1">
    <source>
        <dbReference type="SAM" id="MobiDB-lite"/>
    </source>
</evidence>
<organism evidence="2 3">
    <name type="scientific">Cronobacter phage vB_CsaM_GAP32</name>
    <dbReference type="NCBI Taxonomy" id="1141136"/>
    <lineage>
        <taxon>Viruses</taxon>
        <taxon>Duplodnaviria</taxon>
        <taxon>Heunggongvirae</taxon>
        <taxon>Uroviricota</taxon>
        <taxon>Caudoviricetes</taxon>
        <taxon>Mimasvirus</taxon>
        <taxon>Mimasvirus GAP32</taxon>
    </lineage>
</organism>
<evidence type="ECO:0000313" key="2">
    <source>
        <dbReference type="EMBL" id="AFC21914.1"/>
    </source>
</evidence>
<sequence>MKSTEEQFLDFLSKDTDEHPENVHPVSKELWGHVKQLVQGVEVDLDEPLEDEDETRTMDN</sequence>
<name>K4FB87_9CAUD</name>
<feature type="compositionally biased region" description="Basic and acidic residues" evidence="1">
    <location>
        <begin position="12"/>
        <end position="23"/>
    </location>
</feature>
<gene>
    <name evidence="2" type="ORF">GAP32_457</name>
</gene>
<dbReference type="GO" id="GO:0097351">
    <property type="term" value="F:toxin sequestering activity"/>
    <property type="evidence" value="ECO:0007669"/>
    <property type="project" value="InterPro"/>
</dbReference>
<dbReference type="RefSeq" id="YP_006987569.1">
    <property type="nucleotide sequence ID" value="NC_019401.1"/>
</dbReference>
<dbReference type="GO" id="GO:0003700">
    <property type="term" value="F:DNA-binding transcription factor activity"/>
    <property type="evidence" value="ECO:0007669"/>
    <property type="project" value="InterPro"/>
</dbReference>
<reference evidence="2 3" key="1">
    <citation type="journal article" date="2014" name="Virology">
        <title>Supersize me: Cronobacter sakazakii phage GAP32.</title>
        <authorList>
            <person name="Abbasifar R."/>
            <person name="Griffiths M.W."/>
            <person name="Sabour P.M."/>
            <person name="Ackermann H.-W."/>
            <person name="Vandersteegen K."/>
            <person name="Lavigne R."/>
            <person name="Noben J.-P."/>
            <person name="Villa A.A."/>
            <person name="Abbasifar A."/>
            <person name="Nash J.H.E."/>
            <person name="Kropinski A.M."/>
        </authorList>
    </citation>
    <scope>NUCLEOTIDE SEQUENCE [LARGE SCALE GENOMIC DNA]</scope>
    <source>
        <strain evidence="2">GAP-32</strain>
    </source>
</reference>
<accession>K4FB87</accession>